<protein>
    <recommendedName>
        <fullName evidence="4">MATE efflux family protein</fullName>
    </recommendedName>
</protein>
<dbReference type="GO" id="GO:0005886">
    <property type="term" value="C:plasma membrane"/>
    <property type="evidence" value="ECO:0007669"/>
    <property type="project" value="TreeGrafter"/>
</dbReference>
<name>A0A806K1Y6_9BACT</name>
<evidence type="ECO:0008006" key="4">
    <source>
        <dbReference type="Google" id="ProtNLM"/>
    </source>
</evidence>
<reference evidence="3" key="1">
    <citation type="submission" date="2012-03" db="EMBL/GenBank/DDBJ databases">
        <title>Functional metagenomics reveals considerable lignocellulase gene clusters in the gut microbiome of a wood-feeding higher termite.</title>
        <authorList>
            <person name="Liu N."/>
        </authorList>
    </citation>
    <scope>NUCLEOTIDE SEQUENCE</scope>
</reference>
<feature type="transmembrane region" description="Helical" evidence="2">
    <location>
        <begin position="190"/>
        <end position="210"/>
    </location>
</feature>
<feature type="transmembrane region" description="Helical" evidence="2">
    <location>
        <begin position="251"/>
        <end position="276"/>
    </location>
</feature>
<dbReference type="InterPro" id="IPR002528">
    <property type="entry name" value="MATE_fam"/>
</dbReference>
<feature type="transmembrane region" description="Helical" evidence="2">
    <location>
        <begin position="288"/>
        <end position="311"/>
    </location>
</feature>
<feature type="transmembrane region" description="Helical" evidence="2">
    <location>
        <begin position="222"/>
        <end position="245"/>
    </location>
</feature>
<feature type="transmembrane region" description="Helical" evidence="2">
    <location>
        <begin position="91"/>
        <end position="114"/>
    </location>
</feature>
<keyword evidence="2" id="KW-0472">Membrane</keyword>
<accession>A0A806K1Y6</accession>
<dbReference type="EMBL" id="JQ844264">
    <property type="protein sequence ID" value="AGS53972.1"/>
    <property type="molecule type" value="Genomic_DNA"/>
</dbReference>
<organism evidence="3">
    <name type="scientific">uncultured bacterium contig00191</name>
    <dbReference type="NCBI Taxonomy" id="1181605"/>
    <lineage>
        <taxon>Bacteria</taxon>
        <taxon>environmental samples</taxon>
    </lineage>
</organism>
<dbReference type="Pfam" id="PF01554">
    <property type="entry name" value="MatE"/>
    <property type="match status" value="2"/>
</dbReference>
<keyword evidence="2" id="KW-1133">Transmembrane helix</keyword>
<dbReference type="InterPro" id="IPR050222">
    <property type="entry name" value="MATE_MdtK"/>
</dbReference>
<feature type="transmembrane region" description="Helical" evidence="2">
    <location>
        <begin position="35"/>
        <end position="56"/>
    </location>
</feature>
<dbReference type="GO" id="GO:0015297">
    <property type="term" value="F:antiporter activity"/>
    <property type="evidence" value="ECO:0007669"/>
    <property type="project" value="InterPro"/>
</dbReference>
<proteinExistence type="predicted"/>
<feature type="transmembrane region" description="Helical" evidence="2">
    <location>
        <begin position="317"/>
        <end position="339"/>
    </location>
</feature>
<dbReference type="AlphaFoldDB" id="A0A806K1Y6"/>
<evidence type="ECO:0000313" key="3">
    <source>
        <dbReference type="EMBL" id="AGS53972.1"/>
    </source>
</evidence>
<dbReference type="PANTHER" id="PTHR43298:SF2">
    <property type="entry name" value="FMN_FAD EXPORTER YEEO-RELATED"/>
    <property type="match status" value="1"/>
</dbReference>
<dbReference type="NCBIfam" id="TIGR00797">
    <property type="entry name" value="matE"/>
    <property type="match status" value="1"/>
</dbReference>
<dbReference type="GO" id="GO:0042910">
    <property type="term" value="F:xenobiotic transmembrane transporter activity"/>
    <property type="evidence" value="ECO:0007669"/>
    <property type="project" value="InterPro"/>
</dbReference>
<evidence type="ECO:0000256" key="2">
    <source>
        <dbReference type="SAM" id="Phobius"/>
    </source>
</evidence>
<feature type="transmembrane region" description="Helical" evidence="2">
    <location>
        <begin position="159"/>
        <end position="178"/>
    </location>
</feature>
<keyword evidence="2" id="KW-0812">Transmembrane</keyword>
<feature type="transmembrane region" description="Helical" evidence="2">
    <location>
        <begin position="63"/>
        <end position="85"/>
    </location>
</feature>
<keyword evidence="1" id="KW-0813">Transport</keyword>
<evidence type="ECO:0000256" key="1">
    <source>
        <dbReference type="ARBA" id="ARBA00022448"/>
    </source>
</evidence>
<dbReference type="PANTHER" id="PTHR43298">
    <property type="entry name" value="MULTIDRUG RESISTANCE PROTEIN NORM-RELATED"/>
    <property type="match status" value="1"/>
</dbReference>
<sequence length="349" mass="38480">MFQFFDGFTLLTHRAMLSLVFGRISEDVMGSAQTYFFYTALSYPFLALHFCASALFRSMGKSAITMYAAILMNIIKIGLNAVFIYGMDMGVAGAGLSSIIGRFAAAGMMIFLLLKAKDSIVNLRGITKVKIEWAMIKRILNIGIPSCLESSMFQVGKILVTRIFTMFGTVAIAANAVASNINSLAFMPGSGYGMGLLIIAGQFIGAGNYAEVKRYTKKIMSYSYLTYFIINVNVLIFMNPIIGIFNLSPEAHLMCATFLKIHCVTSTLFWCTSFVLPNVLKAAGDARYVMIVAICTMWVIRVCSAFILAFPLGIGPAAVYVAMGADFLFRGIFFTIRYARGRWKEKRVI</sequence>